<keyword evidence="2" id="KW-1185">Reference proteome</keyword>
<dbReference type="EMBL" id="BAABBF010000008">
    <property type="protein sequence ID" value="GAA3720435.1"/>
    <property type="molecule type" value="Genomic_DNA"/>
</dbReference>
<organism evidence="1 2">
    <name type="scientific">Sphingomonas cynarae</name>
    <dbReference type="NCBI Taxonomy" id="930197"/>
    <lineage>
        <taxon>Bacteria</taxon>
        <taxon>Pseudomonadati</taxon>
        <taxon>Pseudomonadota</taxon>
        <taxon>Alphaproteobacteria</taxon>
        <taxon>Sphingomonadales</taxon>
        <taxon>Sphingomonadaceae</taxon>
        <taxon>Sphingomonas</taxon>
    </lineage>
</organism>
<dbReference type="Proteomes" id="UP001500523">
    <property type="component" value="Unassembled WGS sequence"/>
</dbReference>
<accession>A0ABP7ELR9</accession>
<evidence type="ECO:0000313" key="1">
    <source>
        <dbReference type="EMBL" id="GAA3720435.1"/>
    </source>
</evidence>
<comment type="caution">
    <text evidence="1">The sequence shown here is derived from an EMBL/GenBank/DDBJ whole genome shotgun (WGS) entry which is preliminary data.</text>
</comment>
<sequence length="123" mass="13600">MATLTGFDHLYLEDSFFLGFGVIDGAMELRALFVLARDHPLFEPPRGDEQHCYREGSIRVAGFRPLDVHGAARPSVLHDPDGSLDLGSIEVSADTDSYRITTEWFDMRFEAASVTATLHSNVG</sequence>
<protein>
    <submittedName>
        <fullName evidence="1">Uncharacterized protein</fullName>
    </submittedName>
</protein>
<gene>
    <name evidence="1" type="ORF">GCM10022268_30880</name>
</gene>
<evidence type="ECO:0000313" key="2">
    <source>
        <dbReference type="Proteomes" id="UP001500523"/>
    </source>
</evidence>
<reference evidence="2" key="1">
    <citation type="journal article" date="2019" name="Int. J. Syst. Evol. Microbiol.">
        <title>The Global Catalogue of Microorganisms (GCM) 10K type strain sequencing project: providing services to taxonomists for standard genome sequencing and annotation.</title>
        <authorList>
            <consortium name="The Broad Institute Genomics Platform"/>
            <consortium name="The Broad Institute Genome Sequencing Center for Infectious Disease"/>
            <person name="Wu L."/>
            <person name="Ma J."/>
        </authorList>
    </citation>
    <scope>NUCLEOTIDE SEQUENCE [LARGE SCALE GENOMIC DNA]</scope>
    <source>
        <strain evidence="2">JCM 17498</strain>
    </source>
</reference>
<name>A0ABP7ELR9_9SPHN</name>
<dbReference type="RefSeq" id="WP_344694281.1">
    <property type="nucleotide sequence ID" value="NZ_BAABBF010000008.1"/>
</dbReference>
<proteinExistence type="predicted"/>